<dbReference type="OrthoDB" id="176248at2"/>
<gene>
    <name evidence="13" type="ORF">GAB14E_1860</name>
</gene>
<evidence type="ECO:0000259" key="12">
    <source>
        <dbReference type="Pfam" id="PF07715"/>
    </source>
</evidence>
<protein>
    <submittedName>
        <fullName evidence="13">TonB-dependent receptor</fullName>
    </submittedName>
</protein>
<evidence type="ECO:0000313" key="14">
    <source>
        <dbReference type="Proteomes" id="UP000029868"/>
    </source>
</evidence>
<evidence type="ECO:0000256" key="6">
    <source>
        <dbReference type="ARBA" id="ARBA00023136"/>
    </source>
</evidence>
<evidence type="ECO:0000256" key="4">
    <source>
        <dbReference type="ARBA" id="ARBA00022692"/>
    </source>
</evidence>
<dbReference type="InterPro" id="IPR000531">
    <property type="entry name" value="Beta-barrel_TonB"/>
</dbReference>
<keyword evidence="4 8" id="KW-0812">Transmembrane</keyword>
<proteinExistence type="inferred from homology"/>
<sequence>MQKNNKITKAIRVAMMFGTAAAISAPAFSAEEGEDKAEKIERIEVTGSRIFREGAIAPSPVTVVTGADLLKTGAVSIGESLRRLPALSNSSSFASSDNFTNGTTGTSRLNLRNMGENRTLVLVDGKRHVAASQGSATVDINTIPAAWVERVEIITGGASAIYGADAVTGVVNFILKKNITGLDFSAKQSASELSDAKTSRFSLSYGMDFDDGRGNIAVAAEYSSQNQVKKGDHPWSSESVGNWHDHTNNPDTPDNVLTRGVGWYPAQVGGYASLGQQGVFTFREDGSPRLLDLGVNPDTIWRNCIDCDGINFGSYLDLRSEFDNSNFSFKSNYDITDDINVYFDAKYSTTQSIKEIDASWGGFWHDVDHPYMHPEMAAMIVDNGWTGTWFNRQNDDLGFRTEINDRDTTRFVVGVEGYVNDDWGYDVSLVRGETTVDRTTPQNRINDNLAFAVDAIELDGEIVCASAEARADGCIAFNYMGGPNQATQAHLDYLTTTSYFTTVLTQTVFSASVNNSQLFELPAGDVGFAAGIEYRKEESRDSEPKGYEGTFSVAPSLAIGEFDVSEVFAEVIVPLVSDVFLVQDLSVETAVRYADYSTIGGATSWKLGLNWAVNDELRFRSTLSEAVRAPNIGELFNAVYKNPTWIADPCTTDNLATIDNPETRIANCAALGIPADFNPSYDTDAQLWLDQGGNPDLKQETSTSTTVGFVYQPEFLENFVVTVDYWNIEIDDAVGSFGHQTIVDNCVDATAGINNPFCDIVTRDASTHYITNALSSVINTASLTAEGIDIELNYNFDVMGATFNTNLIAEHKLDRTAFTNQADPTSLTELTGTTTHPDWSGVFNFAMVKEQLNASWSTRYKSAVDIYTAQSLAVNPNPSNIMGFGSYLISNATVGYNFENGLSVSVGVDNIFNTRIPFGANSGSGYDNMGRVGYLTLEFSM</sequence>
<dbReference type="InterPro" id="IPR039426">
    <property type="entry name" value="TonB-dep_rcpt-like"/>
</dbReference>
<dbReference type="GO" id="GO:0009279">
    <property type="term" value="C:cell outer membrane"/>
    <property type="evidence" value="ECO:0007669"/>
    <property type="project" value="UniProtKB-SubCell"/>
</dbReference>
<dbReference type="AlphaFoldDB" id="A0A099KZN4"/>
<organism evidence="13 14">
    <name type="scientific">Colwellia psychrerythraea</name>
    <name type="common">Vibrio psychroerythus</name>
    <dbReference type="NCBI Taxonomy" id="28229"/>
    <lineage>
        <taxon>Bacteria</taxon>
        <taxon>Pseudomonadati</taxon>
        <taxon>Pseudomonadota</taxon>
        <taxon>Gammaproteobacteria</taxon>
        <taxon>Alteromonadales</taxon>
        <taxon>Colwelliaceae</taxon>
        <taxon>Colwellia</taxon>
    </lineage>
</organism>
<comment type="subcellular location">
    <subcellularLocation>
        <location evidence="1 8">Cell outer membrane</location>
        <topology evidence="1 8">Multi-pass membrane protein</topology>
    </subcellularLocation>
</comment>
<keyword evidence="13" id="KW-0675">Receptor</keyword>
<keyword evidence="5 9" id="KW-0798">TonB box</keyword>
<evidence type="ECO:0000256" key="2">
    <source>
        <dbReference type="ARBA" id="ARBA00022448"/>
    </source>
</evidence>
<keyword evidence="2 8" id="KW-0813">Transport</keyword>
<keyword evidence="7 8" id="KW-0998">Cell outer membrane</keyword>
<comment type="similarity">
    <text evidence="8 9">Belongs to the TonB-dependent receptor family.</text>
</comment>
<evidence type="ECO:0000256" key="9">
    <source>
        <dbReference type="RuleBase" id="RU003357"/>
    </source>
</evidence>
<evidence type="ECO:0000256" key="8">
    <source>
        <dbReference type="PROSITE-ProRule" id="PRU01360"/>
    </source>
</evidence>
<keyword evidence="6 8" id="KW-0472">Membrane</keyword>
<evidence type="ECO:0000313" key="13">
    <source>
        <dbReference type="EMBL" id="KGJ95078.1"/>
    </source>
</evidence>
<dbReference type="Gene3D" id="2.170.130.10">
    <property type="entry name" value="TonB-dependent receptor, plug domain"/>
    <property type="match status" value="1"/>
</dbReference>
<dbReference type="PANTHER" id="PTHR47234">
    <property type="match status" value="1"/>
</dbReference>
<evidence type="ECO:0000259" key="11">
    <source>
        <dbReference type="Pfam" id="PF00593"/>
    </source>
</evidence>
<dbReference type="PATRIC" id="fig|28229.3.peg.1468"/>
<accession>A0A099KZN4</accession>
<feature type="chain" id="PRO_5001957732" evidence="10">
    <location>
        <begin position="30"/>
        <end position="941"/>
    </location>
</feature>
<dbReference type="InterPro" id="IPR037066">
    <property type="entry name" value="Plug_dom_sf"/>
</dbReference>
<dbReference type="EMBL" id="JQEC01000015">
    <property type="protein sequence ID" value="KGJ95078.1"/>
    <property type="molecule type" value="Genomic_DNA"/>
</dbReference>
<dbReference type="Pfam" id="PF00593">
    <property type="entry name" value="TonB_dep_Rec_b-barrel"/>
    <property type="match status" value="1"/>
</dbReference>
<reference evidence="13 14" key="1">
    <citation type="submission" date="2014-08" db="EMBL/GenBank/DDBJ databases">
        <title>Genomic and Phenotypic Diversity of Colwellia psychrerythraea strains from Disparate Marine Basins.</title>
        <authorList>
            <person name="Techtmann S.M."/>
            <person name="Stelling S.C."/>
            <person name="Utturkar S.M."/>
            <person name="Alshibli N."/>
            <person name="Harris A."/>
            <person name="Brown S.D."/>
            <person name="Hazen T.C."/>
        </authorList>
    </citation>
    <scope>NUCLEOTIDE SEQUENCE [LARGE SCALE GENOMIC DNA]</scope>
    <source>
        <strain evidence="13 14">GAB14E</strain>
    </source>
</reference>
<evidence type="ECO:0000256" key="5">
    <source>
        <dbReference type="ARBA" id="ARBA00023077"/>
    </source>
</evidence>
<comment type="caution">
    <text evidence="13">The sequence shown here is derived from an EMBL/GenBank/DDBJ whole genome shotgun (WGS) entry which is preliminary data.</text>
</comment>
<keyword evidence="10" id="KW-0732">Signal</keyword>
<dbReference type="InterPro" id="IPR012910">
    <property type="entry name" value="Plug_dom"/>
</dbReference>
<dbReference type="RefSeq" id="WP_033081559.1">
    <property type="nucleotide sequence ID" value="NZ_JQEC01000015.1"/>
</dbReference>
<feature type="domain" description="TonB-dependent receptor plug" evidence="12">
    <location>
        <begin position="57"/>
        <end position="170"/>
    </location>
</feature>
<feature type="signal peptide" evidence="10">
    <location>
        <begin position="1"/>
        <end position="29"/>
    </location>
</feature>
<dbReference type="PANTHER" id="PTHR47234:SF2">
    <property type="entry name" value="TONB-DEPENDENT RECEPTOR"/>
    <property type="match status" value="1"/>
</dbReference>
<dbReference type="PROSITE" id="PS52016">
    <property type="entry name" value="TONB_DEPENDENT_REC_3"/>
    <property type="match status" value="1"/>
</dbReference>
<dbReference type="SUPFAM" id="SSF56935">
    <property type="entry name" value="Porins"/>
    <property type="match status" value="1"/>
</dbReference>
<name>A0A099KZN4_COLPS</name>
<evidence type="ECO:0000256" key="10">
    <source>
        <dbReference type="SAM" id="SignalP"/>
    </source>
</evidence>
<dbReference type="Proteomes" id="UP000029868">
    <property type="component" value="Unassembled WGS sequence"/>
</dbReference>
<feature type="domain" description="TonB-dependent receptor-like beta-barrel" evidence="11">
    <location>
        <begin position="391"/>
        <end position="911"/>
    </location>
</feature>
<evidence type="ECO:0000256" key="3">
    <source>
        <dbReference type="ARBA" id="ARBA00022452"/>
    </source>
</evidence>
<dbReference type="Gene3D" id="2.40.170.20">
    <property type="entry name" value="TonB-dependent receptor, beta-barrel domain"/>
    <property type="match status" value="1"/>
</dbReference>
<keyword evidence="3 8" id="KW-1134">Transmembrane beta strand</keyword>
<evidence type="ECO:0000256" key="1">
    <source>
        <dbReference type="ARBA" id="ARBA00004571"/>
    </source>
</evidence>
<evidence type="ECO:0000256" key="7">
    <source>
        <dbReference type="ARBA" id="ARBA00023237"/>
    </source>
</evidence>
<dbReference type="Pfam" id="PF07715">
    <property type="entry name" value="Plug"/>
    <property type="match status" value="1"/>
</dbReference>
<dbReference type="InterPro" id="IPR036942">
    <property type="entry name" value="Beta-barrel_TonB_sf"/>
</dbReference>